<dbReference type="CDD" id="cd04301">
    <property type="entry name" value="NAT_SF"/>
    <property type="match status" value="1"/>
</dbReference>
<sequence>MRRMSMTNMPKPATIDEASQIGRTLALAFDDDPMMRWFFPDEPAAPESAGASDGPGGAGREARLARYFSTIFTRQYAHHGVCERTDAAAAFWVPPDAADKAVPDAATVEELSVILGDRAPLFRQAAEAAAGEGPTEPHWYLAVIGADPAAQGHGHGSALLRSGLAKADEAGLPVYLESSKPANLPFYGHFGFTVLGEVQLPGGGPTLWPMRRAPGGGRPAGA</sequence>
<dbReference type="InterPro" id="IPR016181">
    <property type="entry name" value="Acyl_CoA_acyltransferase"/>
</dbReference>
<feature type="region of interest" description="Disordered" evidence="1">
    <location>
        <begin position="39"/>
        <end position="59"/>
    </location>
</feature>
<proteinExistence type="predicted"/>
<evidence type="ECO:0000259" key="2">
    <source>
        <dbReference type="PROSITE" id="PS51186"/>
    </source>
</evidence>
<dbReference type="GeneID" id="95615073"/>
<evidence type="ECO:0000313" key="4">
    <source>
        <dbReference type="Proteomes" id="UP000325563"/>
    </source>
</evidence>
<dbReference type="PANTHER" id="PTHR42791:SF1">
    <property type="entry name" value="N-ACETYLTRANSFERASE DOMAIN-CONTAINING PROTEIN"/>
    <property type="match status" value="1"/>
</dbReference>
<dbReference type="InterPro" id="IPR052523">
    <property type="entry name" value="Trichothecene_AcTrans"/>
</dbReference>
<organism evidence="3 4">
    <name type="scientific">Streptomyces vinaceus</name>
    <dbReference type="NCBI Taxonomy" id="1960"/>
    <lineage>
        <taxon>Bacteria</taxon>
        <taxon>Bacillati</taxon>
        <taxon>Actinomycetota</taxon>
        <taxon>Actinomycetes</taxon>
        <taxon>Kitasatosporales</taxon>
        <taxon>Streptomycetaceae</taxon>
        <taxon>Streptomyces</taxon>
    </lineage>
</organism>
<accession>A0A5J6JEP6</accession>
<dbReference type="EMBL" id="CP023692">
    <property type="protein sequence ID" value="QEV49005.1"/>
    <property type="molecule type" value="Genomic_DNA"/>
</dbReference>
<dbReference type="Proteomes" id="UP000325563">
    <property type="component" value="Chromosome"/>
</dbReference>
<evidence type="ECO:0000256" key="1">
    <source>
        <dbReference type="SAM" id="MobiDB-lite"/>
    </source>
</evidence>
<name>A0A5J6JEP6_STRVI</name>
<dbReference type="Pfam" id="PF00583">
    <property type="entry name" value="Acetyltransf_1"/>
    <property type="match status" value="1"/>
</dbReference>
<evidence type="ECO:0000313" key="3">
    <source>
        <dbReference type="EMBL" id="QEV49005.1"/>
    </source>
</evidence>
<dbReference type="InterPro" id="IPR000182">
    <property type="entry name" value="GNAT_dom"/>
</dbReference>
<gene>
    <name evidence="3" type="ORF">CP980_31520</name>
</gene>
<keyword evidence="4" id="KW-1185">Reference proteome</keyword>
<dbReference type="PROSITE" id="PS51186">
    <property type="entry name" value="GNAT"/>
    <property type="match status" value="1"/>
</dbReference>
<feature type="domain" description="N-acetyltransferase" evidence="2">
    <location>
        <begin position="71"/>
        <end position="214"/>
    </location>
</feature>
<feature type="compositionally biased region" description="Low complexity" evidence="1">
    <location>
        <begin position="40"/>
        <end position="52"/>
    </location>
</feature>
<dbReference type="Gene3D" id="3.40.630.30">
    <property type="match status" value="1"/>
</dbReference>
<dbReference type="AlphaFoldDB" id="A0A5J6JEP6"/>
<dbReference type="SUPFAM" id="SSF55729">
    <property type="entry name" value="Acyl-CoA N-acyltransferases (Nat)"/>
    <property type="match status" value="1"/>
</dbReference>
<protein>
    <submittedName>
        <fullName evidence="3">GNAT family N-acetyltransferase</fullName>
    </submittedName>
</protein>
<dbReference type="PANTHER" id="PTHR42791">
    <property type="entry name" value="GNAT FAMILY ACETYLTRANSFERASE"/>
    <property type="match status" value="1"/>
</dbReference>
<dbReference type="RefSeq" id="WP_150529665.1">
    <property type="nucleotide sequence ID" value="NZ_BNBW01000003.1"/>
</dbReference>
<dbReference type="GO" id="GO:0016747">
    <property type="term" value="F:acyltransferase activity, transferring groups other than amino-acyl groups"/>
    <property type="evidence" value="ECO:0007669"/>
    <property type="project" value="InterPro"/>
</dbReference>
<keyword evidence="3" id="KW-0808">Transferase</keyword>
<dbReference type="KEGG" id="svn:CP980_31520"/>
<reference evidence="3 4" key="1">
    <citation type="submission" date="2017-09" db="EMBL/GenBank/DDBJ databases">
        <authorList>
            <person name="Lee N."/>
            <person name="Cho B.-K."/>
        </authorList>
    </citation>
    <scope>NUCLEOTIDE SEQUENCE [LARGE SCALE GENOMIC DNA]</scope>
    <source>
        <strain evidence="3 4">ATCC 27476</strain>
    </source>
</reference>